<dbReference type="EMBL" id="AP023086">
    <property type="protein sequence ID" value="BCD96046.1"/>
    <property type="molecule type" value="Genomic_DNA"/>
</dbReference>
<keyword evidence="5" id="KW-1185">Reference proteome</keyword>
<dbReference type="Proteomes" id="UP001320119">
    <property type="component" value="Chromosome"/>
</dbReference>
<dbReference type="AlphaFoldDB" id="A0AAN2BIN3"/>
<reference evidence="4 5" key="1">
    <citation type="journal article" date="2022" name="IScience">
        <title>An ultrasensitive nanofiber-based assay for enzymatic hydrolysis and deep-sea microbial degradation of cellulose.</title>
        <authorList>
            <person name="Tsudome M."/>
            <person name="Tachioka M."/>
            <person name="Miyazaki M."/>
            <person name="Uchimura K."/>
            <person name="Tsuda M."/>
            <person name="Takaki Y."/>
            <person name="Deguchi S."/>
        </authorList>
    </citation>
    <scope>NUCLEOTIDE SEQUENCE [LARGE SCALE GENOMIC DNA]</scope>
    <source>
        <strain evidence="4 5">GE09</strain>
    </source>
</reference>
<dbReference type="InterPro" id="IPR001789">
    <property type="entry name" value="Sig_transdc_resp-reg_receiver"/>
</dbReference>
<dbReference type="RefSeq" id="WP_236985554.1">
    <property type="nucleotide sequence ID" value="NZ_AP023086.1"/>
</dbReference>
<proteinExistence type="predicted"/>
<sequence length="150" mass="16784">MGVHKHYMAKVLIAEDNRVEAALIENMLEEFGCEVFKARGLDIVDKLDTAYDLIFLDINMPGISGFYIANNLKNSDACPHKAPIILVSSEPYTEEIKDKCVESDVDGYVQKPMTEALLATILDEYVPDKEISLLATGAENSKLFLRKRQS</sequence>
<feature type="domain" description="Response regulatory" evidence="3">
    <location>
        <begin position="10"/>
        <end position="126"/>
    </location>
</feature>
<evidence type="ECO:0000256" key="2">
    <source>
        <dbReference type="PROSITE-ProRule" id="PRU00169"/>
    </source>
</evidence>
<name>A0AAN2BIN3_9GAMM</name>
<dbReference type="KEGG" id="marq:MARGE09_P0245"/>
<evidence type="ECO:0000256" key="1">
    <source>
        <dbReference type="ARBA" id="ARBA00022553"/>
    </source>
</evidence>
<dbReference type="InterPro" id="IPR050595">
    <property type="entry name" value="Bact_response_regulator"/>
</dbReference>
<dbReference type="SUPFAM" id="SSF52172">
    <property type="entry name" value="CheY-like"/>
    <property type="match status" value="1"/>
</dbReference>
<evidence type="ECO:0000313" key="4">
    <source>
        <dbReference type="EMBL" id="BCD96046.1"/>
    </source>
</evidence>
<evidence type="ECO:0000313" key="5">
    <source>
        <dbReference type="Proteomes" id="UP001320119"/>
    </source>
</evidence>
<dbReference type="PANTHER" id="PTHR44591:SF3">
    <property type="entry name" value="RESPONSE REGULATORY DOMAIN-CONTAINING PROTEIN"/>
    <property type="match status" value="1"/>
</dbReference>
<feature type="modified residue" description="4-aspartylphosphate" evidence="2">
    <location>
        <position position="57"/>
    </location>
</feature>
<protein>
    <recommendedName>
        <fullName evidence="3">Response regulatory domain-containing protein</fullName>
    </recommendedName>
</protein>
<dbReference type="InterPro" id="IPR011006">
    <property type="entry name" value="CheY-like_superfamily"/>
</dbReference>
<dbReference type="Pfam" id="PF00072">
    <property type="entry name" value="Response_reg"/>
    <property type="match status" value="1"/>
</dbReference>
<keyword evidence="1 2" id="KW-0597">Phosphoprotein</keyword>
<gene>
    <name evidence="4" type="ORF">MARGE09_P0245</name>
</gene>
<dbReference type="PANTHER" id="PTHR44591">
    <property type="entry name" value="STRESS RESPONSE REGULATOR PROTEIN 1"/>
    <property type="match status" value="1"/>
</dbReference>
<dbReference type="PROSITE" id="PS50110">
    <property type="entry name" value="RESPONSE_REGULATORY"/>
    <property type="match status" value="1"/>
</dbReference>
<dbReference type="SMART" id="SM00448">
    <property type="entry name" value="REC"/>
    <property type="match status" value="1"/>
</dbReference>
<dbReference type="GO" id="GO:0000160">
    <property type="term" value="P:phosphorelay signal transduction system"/>
    <property type="evidence" value="ECO:0007669"/>
    <property type="project" value="InterPro"/>
</dbReference>
<organism evidence="4 5">
    <name type="scientific">Marinagarivorans cellulosilyticus</name>
    <dbReference type="NCBI Taxonomy" id="2721545"/>
    <lineage>
        <taxon>Bacteria</taxon>
        <taxon>Pseudomonadati</taxon>
        <taxon>Pseudomonadota</taxon>
        <taxon>Gammaproteobacteria</taxon>
        <taxon>Cellvibrionales</taxon>
        <taxon>Cellvibrionaceae</taxon>
        <taxon>Marinagarivorans</taxon>
    </lineage>
</organism>
<dbReference type="CDD" id="cd17546">
    <property type="entry name" value="REC_hyHK_CKI1_RcsC-like"/>
    <property type="match status" value="1"/>
</dbReference>
<accession>A0AAN2BIN3</accession>
<evidence type="ECO:0000259" key="3">
    <source>
        <dbReference type="PROSITE" id="PS50110"/>
    </source>
</evidence>
<dbReference type="Gene3D" id="3.40.50.2300">
    <property type="match status" value="1"/>
</dbReference>